<dbReference type="EMBL" id="JQFZ01000170">
    <property type="protein sequence ID" value="KGO56229.1"/>
    <property type="molecule type" value="Genomic_DNA"/>
</dbReference>
<reference evidence="2 3" key="1">
    <citation type="journal article" date="2015" name="Mol. Plant Microbe Interact.">
        <title>Genome, transcriptome, and functional analyses of Penicillium expansum provide new insights into secondary metabolism and pathogenicity.</title>
        <authorList>
            <person name="Ballester A.R."/>
            <person name="Marcet-Houben M."/>
            <person name="Levin E."/>
            <person name="Sela N."/>
            <person name="Selma-Lazaro C."/>
            <person name="Carmona L."/>
            <person name="Wisniewski M."/>
            <person name="Droby S."/>
            <person name="Gonzalez-Candelas L."/>
            <person name="Gabaldon T."/>
        </authorList>
    </citation>
    <scope>NUCLEOTIDE SEQUENCE [LARGE SCALE GENOMIC DNA]</scope>
    <source>
        <strain evidence="2 3">MD-8</strain>
    </source>
</reference>
<evidence type="ECO:0000313" key="3">
    <source>
        <dbReference type="Proteomes" id="UP000030143"/>
    </source>
</evidence>
<feature type="region of interest" description="Disordered" evidence="1">
    <location>
        <begin position="1"/>
        <end position="63"/>
    </location>
</feature>
<sequence length="63" mass="7323">MWVNSKAKGEKAKRRKKEEKKKRKKFERKKQNSGTKSERLAPRAYSSSCRALERAQTGERLGA</sequence>
<evidence type="ECO:0000313" key="2">
    <source>
        <dbReference type="EMBL" id="KGO56229.1"/>
    </source>
</evidence>
<proteinExistence type="predicted"/>
<dbReference type="HOGENOM" id="CLU_2886523_0_0_1"/>
<dbReference type="GeneID" id="27680526"/>
<organism evidence="2 3">
    <name type="scientific">Penicillium expansum</name>
    <name type="common">Blue mold rot fungus</name>
    <dbReference type="NCBI Taxonomy" id="27334"/>
    <lineage>
        <taxon>Eukaryota</taxon>
        <taxon>Fungi</taxon>
        <taxon>Dikarya</taxon>
        <taxon>Ascomycota</taxon>
        <taxon>Pezizomycotina</taxon>
        <taxon>Eurotiomycetes</taxon>
        <taxon>Eurotiomycetidae</taxon>
        <taxon>Eurotiales</taxon>
        <taxon>Aspergillaceae</taxon>
        <taxon>Penicillium</taxon>
    </lineage>
</organism>
<comment type="caution">
    <text evidence="2">The sequence shown here is derived from an EMBL/GenBank/DDBJ whole genome shotgun (WGS) entry which is preliminary data.</text>
</comment>
<feature type="compositionally biased region" description="Basic and acidic residues" evidence="1">
    <location>
        <begin position="51"/>
        <end position="63"/>
    </location>
</feature>
<accession>A0A0A2IIG2</accession>
<keyword evidence="3" id="KW-1185">Reference proteome</keyword>
<gene>
    <name evidence="2" type="ORF">PEX2_078360</name>
</gene>
<protein>
    <submittedName>
        <fullName evidence="2">Uncharacterized protein</fullName>
    </submittedName>
</protein>
<dbReference type="VEuPathDB" id="FungiDB:PEXP_051380"/>
<dbReference type="RefSeq" id="XP_016598024.1">
    <property type="nucleotide sequence ID" value="XM_016745106.1"/>
</dbReference>
<dbReference type="AlphaFoldDB" id="A0A0A2IIG2"/>
<name>A0A0A2IIG2_PENEN</name>
<feature type="compositionally biased region" description="Basic residues" evidence="1">
    <location>
        <begin position="11"/>
        <end position="28"/>
    </location>
</feature>
<dbReference type="Proteomes" id="UP000030143">
    <property type="component" value="Unassembled WGS sequence"/>
</dbReference>
<evidence type="ECO:0000256" key="1">
    <source>
        <dbReference type="SAM" id="MobiDB-lite"/>
    </source>
</evidence>